<sequence>MSLHPEVETWFLALCDTEPETGDIERALDLLAATGPSIGRPLVDRVKSSRFHDMKELRPPSSGQSEIRMIFAFDPAREPIILVEDRER</sequence>
<dbReference type="InterPro" id="IPR009241">
    <property type="entry name" value="HigB-like"/>
</dbReference>
<protein>
    <recommendedName>
        <fullName evidence="3">Addiction module toxin RelE</fullName>
    </recommendedName>
</protein>
<evidence type="ECO:0008006" key="3">
    <source>
        <dbReference type="Google" id="ProtNLM"/>
    </source>
</evidence>
<dbReference type="Proteomes" id="UP000534306">
    <property type="component" value="Unassembled WGS sequence"/>
</dbReference>
<evidence type="ECO:0000313" key="1">
    <source>
        <dbReference type="EMBL" id="NOL40059.1"/>
    </source>
</evidence>
<dbReference type="AlphaFoldDB" id="A0A7Y4KWU2"/>
<proteinExistence type="predicted"/>
<gene>
    <name evidence="1" type="ORF">HPO96_07370</name>
</gene>
<evidence type="ECO:0000313" key="2">
    <source>
        <dbReference type="Proteomes" id="UP000534306"/>
    </source>
</evidence>
<accession>A0A7Y4KWU2</accession>
<reference evidence="1 2" key="1">
    <citation type="submission" date="2020-05" db="EMBL/GenBank/DDBJ databases">
        <title>Genome sequence of Kribbella sandramycini ATCC 39419.</title>
        <authorList>
            <person name="Maclea K.S."/>
            <person name="Fair J.L."/>
        </authorList>
    </citation>
    <scope>NUCLEOTIDE SEQUENCE [LARGE SCALE GENOMIC DNA]</scope>
    <source>
        <strain evidence="1 2">ATCC 39419</strain>
    </source>
</reference>
<comment type="caution">
    <text evidence="1">The sequence shown here is derived from an EMBL/GenBank/DDBJ whole genome shotgun (WGS) entry which is preliminary data.</text>
</comment>
<name>A0A7Y4KWU2_9ACTN</name>
<dbReference type="EMBL" id="JABJRC010000001">
    <property type="protein sequence ID" value="NOL40059.1"/>
    <property type="molecule type" value="Genomic_DNA"/>
</dbReference>
<keyword evidence="2" id="KW-1185">Reference proteome</keyword>
<organism evidence="1 2">
    <name type="scientific">Kribbella sandramycini</name>
    <dbReference type="NCBI Taxonomy" id="60450"/>
    <lineage>
        <taxon>Bacteria</taxon>
        <taxon>Bacillati</taxon>
        <taxon>Actinomycetota</taxon>
        <taxon>Actinomycetes</taxon>
        <taxon>Propionibacteriales</taxon>
        <taxon>Kribbellaceae</taxon>
        <taxon>Kribbella</taxon>
    </lineage>
</organism>
<dbReference type="Pfam" id="PF05973">
    <property type="entry name" value="Gp49"/>
    <property type="match status" value="1"/>
</dbReference>